<dbReference type="Gene3D" id="1.10.10.10">
    <property type="entry name" value="Winged helix-like DNA-binding domain superfamily/Winged helix DNA-binding domain"/>
    <property type="match status" value="1"/>
</dbReference>
<dbReference type="EMBL" id="AB039932">
    <property type="protein sequence ID" value="BAA97783.1"/>
    <property type="molecule type" value="Genomic_DNA"/>
</dbReference>
<dbReference type="CDD" id="cd00092">
    <property type="entry name" value="HTH_CRP"/>
    <property type="match status" value="1"/>
</dbReference>
<reference evidence="2" key="3">
    <citation type="journal article" date="2000" name="DNA Res.">
        <title>Analysis of unique variable region of a plant root inducing plasmid, pRi1724, by the construction of its physical map and library.</title>
        <authorList>
            <person name="Moriguchi K."/>
            <person name="Maeda Y."/>
            <person name="Satou M."/>
            <person name="Kataoka M."/>
            <person name="Tanaka N."/>
            <person name="Yoshida K."/>
        </authorList>
    </citation>
    <scope>NUCLEOTIDE SEQUENCE</scope>
    <source>
        <strain evidence="2">MAFF03-01724</strain>
        <plasmid evidence="2">pRi1724</plasmid>
    </source>
</reference>
<dbReference type="InterPro" id="IPR036388">
    <property type="entry name" value="WH-like_DNA-bd_sf"/>
</dbReference>
<keyword evidence="2" id="KW-0614">Plasmid</keyword>
<dbReference type="InterPro" id="IPR000600">
    <property type="entry name" value="ROK"/>
</dbReference>
<proteinExistence type="inferred from homology"/>
<reference evidence="3" key="2">
    <citation type="journal article" date="1999" name="Nucleic Acids Symp. Ser.">
        <title>Genome structure of Ri plasmid (1): Sequencing analysis of T-DNA and its flanking regions of pRi1724 in Japanese Agrobacterium rhizogenes.</title>
        <authorList>
            <person name="Maeda Y."/>
            <person name="Moriguchi K."/>
            <person name="Kataoka M."/>
            <person name="Satou M."/>
            <person name="Satutui N.H.N."/>
            <person name="Tanaka N."/>
            <person name="Yoshida K."/>
        </authorList>
    </citation>
    <scope>NUCLEOTIDE SEQUENCE</scope>
    <source>
        <strain evidence="3">MAFF03-01724</strain>
        <plasmid evidence="3">pRi1724</plasmid>
    </source>
</reference>
<dbReference type="SUPFAM" id="SSF46785">
    <property type="entry name" value="Winged helix' DNA-binding domain"/>
    <property type="match status" value="1"/>
</dbReference>
<evidence type="ECO:0000313" key="2">
    <source>
        <dbReference type="EMBL" id="BAA97783.1"/>
    </source>
</evidence>
<name>Q9KWB2_RHIRH</name>
<protein>
    <submittedName>
        <fullName evidence="2">Riorf72 protein</fullName>
    </submittedName>
</protein>
<dbReference type="Gene3D" id="3.30.420.40">
    <property type="match status" value="2"/>
</dbReference>
<accession>Q9KWB2</accession>
<sequence length="374" mass="40715">MPYSARIALMPDMRFAPPNPLRIADRATGLNAVSVRSYNERLLLSLLLQNSEITRLEIGERTGLSAQTISVLVRSLEQEGLVSKGEAQKGRVGPPTVPVALNPEGAFSIGISVGLKRTDVVLIDFVGAIRYHMQLPNPQPERDSNQTMFIDTIRQAVNIVPKNAQKRLAGIGLALPSSASEGREEKAYFDSLQKEVEELTGYLVFVQNDITAAASGESMFGVAKPFSDYLYFYIGANLHSRLVLNHQIHHGNSVVSFDVGVASLETMLTAAGAPTDHLWQPLAPWPENGLVLDWEGRLAEEMHRIIKSLTQFVELEAVIVSSFVPANISRNVCLSLQKLAPEVTITPTSILSAPKAVGAASLPFMSRFMVESGV</sequence>
<geneLocation type="plasmid" evidence="2">
    <name>pRi1724</name>
</geneLocation>
<gene>
    <name evidence="2" type="primary">riorf72</name>
</gene>
<dbReference type="Pfam" id="PF00480">
    <property type="entry name" value="ROK"/>
    <property type="match status" value="1"/>
</dbReference>
<dbReference type="PANTHER" id="PTHR18964">
    <property type="entry name" value="ROK (REPRESSOR, ORF, KINASE) FAMILY"/>
    <property type="match status" value="1"/>
</dbReference>
<evidence type="ECO:0000256" key="1">
    <source>
        <dbReference type="ARBA" id="ARBA00006479"/>
    </source>
</evidence>
<evidence type="ECO:0000313" key="3">
    <source>
        <dbReference type="EMBL" id="BAB16191.1"/>
    </source>
</evidence>
<reference evidence="2" key="1">
    <citation type="journal article" date="1998" name="Nucleic Acids Symp. Ser.">
        <title>Genome structure of Ri plasmid (1): Construction of linking library and physical map of pRi1724 in Japanese Agrobacterium.</title>
        <authorList>
            <person name="Moriguchi K."/>
            <person name="Nishida T."/>
            <person name="Maeda Y."/>
            <person name="Tanaka N."/>
            <person name="Yoshida K."/>
        </authorList>
    </citation>
    <scope>NUCLEOTIDE SEQUENCE</scope>
    <source>
        <strain evidence="2">MAFF03-01724</strain>
        <plasmid evidence="2">pRi1724</plasmid>
    </source>
</reference>
<comment type="similarity">
    <text evidence="1">Belongs to the ROK (NagC/XylR) family.</text>
</comment>
<dbReference type="InterPro" id="IPR043129">
    <property type="entry name" value="ATPase_NBD"/>
</dbReference>
<dbReference type="Pfam" id="PF13412">
    <property type="entry name" value="HTH_24"/>
    <property type="match status" value="1"/>
</dbReference>
<reference evidence="2" key="4">
    <citation type="journal article" date="2001" name="J. Mol. Biol.">
        <title>The complete nucleotide sequence of a plant root-inducing (Ri) plasmid indicates its chimeric structure and evolutionary relationship between tumor-inducing (Ti) and symbiotic (Sym) plasmids in Rhizobiaceae.</title>
        <authorList>
            <person name="Moriguchi K."/>
            <person name="Maeda Y."/>
            <person name="Satou M."/>
            <person name="Hardayani N.S.N."/>
            <person name="Kataoka M."/>
            <person name="Tanaka N."/>
            <person name="Yoshida K."/>
        </authorList>
    </citation>
    <scope>NUCLEOTIDE SEQUENCE</scope>
    <source>
        <strain evidence="2">MAFF03-01724</strain>
        <plasmid evidence="2">pRi1724</plasmid>
    </source>
</reference>
<dbReference type="PANTHER" id="PTHR18964:SF149">
    <property type="entry name" value="BIFUNCTIONAL UDP-N-ACETYLGLUCOSAMINE 2-EPIMERASE_N-ACETYLMANNOSAMINE KINASE"/>
    <property type="match status" value="1"/>
</dbReference>
<dbReference type="InterPro" id="IPR036390">
    <property type="entry name" value="WH_DNA-bd_sf"/>
</dbReference>
<dbReference type="SUPFAM" id="SSF53067">
    <property type="entry name" value="Actin-like ATPase domain"/>
    <property type="match status" value="1"/>
</dbReference>
<dbReference type="AlphaFoldDB" id="Q9KWB2"/>
<dbReference type="EMBL" id="AP002086">
    <property type="protein sequence ID" value="BAB16191.1"/>
    <property type="molecule type" value="Genomic_DNA"/>
</dbReference>
<organism evidence="2">
    <name type="scientific">Rhizobium rhizogenes</name>
    <name type="common">Agrobacterium rhizogenes</name>
    <dbReference type="NCBI Taxonomy" id="359"/>
    <lineage>
        <taxon>Bacteria</taxon>
        <taxon>Pseudomonadati</taxon>
        <taxon>Pseudomonadota</taxon>
        <taxon>Alphaproteobacteria</taxon>
        <taxon>Hyphomicrobiales</taxon>
        <taxon>Rhizobiaceae</taxon>
        <taxon>Rhizobium/Agrobacterium group</taxon>
        <taxon>Rhizobium</taxon>
    </lineage>
</organism>